<gene>
    <name evidence="1" type="ORF">L798_08261</name>
</gene>
<name>A0A067QYH0_ZOONE</name>
<dbReference type="SUPFAM" id="SSF51905">
    <property type="entry name" value="FAD/NAD(P)-binding domain"/>
    <property type="match status" value="1"/>
</dbReference>
<proteinExistence type="predicted"/>
<dbReference type="InterPro" id="IPR036188">
    <property type="entry name" value="FAD/NAD-bd_sf"/>
</dbReference>
<accession>A0A067QYH0</accession>
<dbReference type="Proteomes" id="UP000027135">
    <property type="component" value="Unassembled WGS sequence"/>
</dbReference>
<evidence type="ECO:0000313" key="1">
    <source>
        <dbReference type="EMBL" id="KDR15397.1"/>
    </source>
</evidence>
<organism evidence="1 2">
    <name type="scientific">Zootermopsis nevadensis</name>
    <name type="common">Dampwood termite</name>
    <dbReference type="NCBI Taxonomy" id="136037"/>
    <lineage>
        <taxon>Eukaryota</taxon>
        <taxon>Metazoa</taxon>
        <taxon>Ecdysozoa</taxon>
        <taxon>Arthropoda</taxon>
        <taxon>Hexapoda</taxon>
        <taxon>Insecta</taxon>
        <taxon>Pterygota</taxon>
        <taxon>Neoptera</taxon>
        <taxon>Polyneoptera</taxon>
        <taxon>Dictyoptera</taxon>
        <taxon>Blattodea</taxon>
        <taxon>Blattoidea</taxon>
        <taxon>Termitoidae</taxon>
        <taxon>Termopsidae</taxon>
        <taxon>Zootermopsis</taxon>
    </lineage>
</organism>
<dbReference type="PROSITE" id="PS51257">
    <property type="entry name" value="PROKAR_LIPOPROTEIN"/>
    <property type="match status" value="1"/>
</dbReference>
<dbReference type="InParanoid" id="A0A067QYH0"/>
<keyword evidence="2" id="KW-1185">Reference proteome</keyword>
<dbReference type="EMBL" id="KK852827">
    <property type="protein sequence ID" value="KDR15397.1"/>
    <property type="molecule type" value="Genomic_DNA"/>
</dbReference>
<reference evidence="1 2" key="1">
    <citation type="journal article" date="2014" name="Nat. Commun.">
        <title>Molecular traces of alternative social organization in a termite genome.</title>
        <authorList>
            <person name="Terrapon N."/>
            <person name="Li C."/>
            <person name="Robertson H.M."/>
            <person name="Ji L."/>
            <person name="Meng X."/>
            <person name="Booth W."/>
            <person name="Chen Z."/>
            <person name="Childers C.P."/>
            <person name="Glastad K.M."/>
            <person name="Gokhale K."/>
            <person name="Gowin J."/>
            <person name="Gronenberg W."/>
            <person name="Hermansen R.A."/>
            <person name="Hu H."/>
            <person name="Hunt B.G."/>
            <person name="Huylmans A.K."/>
            <person name="Khalil S.M."/>
            <person name="Mitchell R.D."/>
            <person name="Munoz-Torres M.C."/>
            <person name="Mustard J.A."/>
            <person name="Pan H."/>
            <person name="Reese J.T."/>
            <person name="Scharf M.E."/>
            <person name="Sun F."/>
            <person name="Vogel H."/>
            <person name="Xiao J."/>
            <person name="Yang W."/>
            <person name="Yang Z."/>
            <person name="Yang Z."/>
            <person name="Zhou J."/>
            <person name="Zhu J."/>
            <person name="Brent C.S."/>
            <person name="Elsik C.G."/>
            <person name="Goodisman M.A."/>
            <person name="Liberles D.A."/>
            <person name="Roe R.M."/>
            <person name="Vargo E.L."/>
            <person name="Vilcinskas A."/>
            <person name="Wang J."/>
            <person name="Bornberg-Bauer E."/>
            <person name="Korb J."/>
            <person name="Zhang G."/>
            <person name="Liebig J."/>
        </authorList>
    </citation>
    <scope>NUCLEOTIDE SEQUENCE [LARGE SCALE GENOMIC DNA]</scope>
    <source>
        <tissue evidence="1">Whole organism</tissue>
    </source>
</reference>
<sequence length="44" mass="4905">MQEEVGRKRFKVAIIGGGPVGSLSACYFAKRGHNVDLYEYRDGE</sequence>
<dbReference type="AlphaFoldDB" id="A0A067QYH0"/>
<dbReference type="Pfam" id="PF13450">
    <property type="entry name" value="NAD_binding_8"/>
    <property type="match status" value="1"/>
</dbReference>
<protein>
    <submittedName>
        <fullName evidence="1">Uncharacterized protein</fullName>
    </submittedName>
</protein>
<evidence type="ECO:0000313" key="2">
    <source>
        <dbReference type="Proteomes" id="UP000027135"/>
    </source>
</evidence>
<dbReference type="Gene3D" id="3.50.50.60">
    <property type="entry name" value="FAD/NAD(P)-binding domain"/>
    <property type="match status" value="1"/>
</dbReference>
<dbReference type="STRING" id="136037.A0A067QYH0"/>